<evidence type="ECO:0000313" key="1">
    <source>
        <dbReference type="EMBL" id="KKM63456.1"/>
    </source>
</evidence>
<accession>A0A0F9JM23</accession>
<dbReference type="EMBL" id="LAZR01011093">
    <property type="protein sequence ID" value="KKM63456.1"/>
    <property type="molecule type" value="Genomic_DNA"/>
</dbReference>
<comment type="caution">
    <text evidence="1">The sequence shown here is derived from an EMBL/GenBank/DDBJ whole genome shotgun (WGS) entry which is preliminary data.</text>
</comment>
<sequence>MELTKKKAIELTLKMWRDLAETGETKEEWFERHPEYEEIYADCFLCEYSTELEENCELCPYDKKFGSCFDSSSPFKKWGRAATP</sequence>
<reference evidence="1" key="1">
    <citation type="journal article" date="2015" name="Nature">
        <title>Complex archaea that bridge the gap between prokaryotes and eukaryotes.</title>
        <authorList>
            <person name="Spang A."/>
            <person name="Saw J.H."/>
            <person name="Jorgensen S.L."/>
            <person name="Zaremba-Niedzwiedzka K."/>
            <person name="Martijn J."/>
            <person name="Lind A.E."/>
            <person name="van Eijk R."/>
            <person name="Schleper C."/>
            <person name="Guy L."/>
            <person name="Ettema T.J."/>
        </authorList>
    </citation>
    <scope>NUCLEOTIDE SEQUENCE</scope>
</reference>
<organism evidence="1">
    <name type="scientific">marine sediment metagenome</name>
    <dbReference type="NCBI Taxonomy" id="412755"/>
    <lineage>
        <taxon>unclassified sequences</taxon>
        <taxon>metagenomes</taxon>
        <taxon>ecological metagenomes</taxon>
    </lineage>
</organism>
<proteinExistence type="predicted"/>
<name>A0A0F9JM23_9ZZZZ</name>
<protein>
    <submittedName>
        <fullName evidence="1">Uncharacterized protein</fullName>
    </submittedName>
</protein>
<gene>
    <name evidence="1" type="ORF">LCGC14_1511170</name>
</gene>
<dbReference type="AlphaFoldDB" id="A0A0F9JM23"/>
<feature type="non-terminal residue" evidence="1">
    <location>
        <position position="84"/>
    </location>
</feature>